<feature type="compositionally biased region" description="Polar residues" evidence="1">
    <location>
        <begin position="525"/>
        <end position="562"/>
    </location>
</feature>
<feature type="region of interest" description="Disordered" evidence="1">
    <location>
        <begin position="231"/>
        <end position="287"/>
    </location>
</feature>
<evidence type="ECO:0000313" key="2">
    <source>
        <dbReference type="EMBL" id="PIK50039.1"/>
    </source>
</evidence>
<protein>
    <submittedName>
        <fullName evidence="2">Putative mucin-5AC-like</fullName>
    </submittedName>
</protein>
<sequence length="682" mass="73518">MGNYTTEHHAYPSTSVALPGQSFTISGASRESTYFPASRTTDPLVSEVQVARRPVVNHSSSHSSGSKENGQVSDHLNSRTREERSKKSPPNSNDKENSESHERERFGTRIQSVRLQSNVASHIRGEVPVHRPLRKDATNSLLPSRGVSSEPTFGVTVGHRTGTLTGSSGGRNSELPLQSTSSPDQQRREPVNISSRPHLHSTQSFSRNVGSSSTGYPMPLVPSIACRNNVPPIPMHDSSSHPLHGFPQPPLSGTGISMHGSMSSGISPRHNHSTHPHPFQPGGSYHGQHSHMYYPHYGGLHQPLSMATSPAPSHSDLSLLSPRSCAHLHIHGNMLHSPQMSSSVHSFQRPPGFSSGLHAASYPYPALEDRLDTCCSGRIGHSPSREDRSIPTLLTNILHRRPGAFSHLERTANSDHNKSPGIGILPSQAAVVTTAVSQPTPTRSTVTVSVHSNPSTNSSPRNVVSSVSVTCTTATAMPTQNHCETMPSFSSASRSAVVTEKVSSSKSPPRNIPVVQSHAAPPNLCSLSPSPAMPLSTSSSHQNSPAPKSNQQHNSTLSTSETIALPMSSPPTPSQGTSRGLPGNNSDKYLPVEAIPPSPACSSAPIQTPENGRQHMDQVIKYGEAVLKCSRQILRESGRTVLCCWSCDYHTAEPRKMHRHQKKENQLQKCQLCDFKADTRVR</sequence>
<reference evidence="2 3" key="1">
    <citation type="journal article" date="2017" name="PLoS Biol.">
        <title>The sea cucumber genome provides insights into morphological evolution and visceral regeneration.</title>
        <authorList>
            <person name="Zhang X."/>
            <person name="Sun L."/>
            <person name="Yuan J."/>
            <person name="Sun Y."/>
            <person name="Gao Y."/>
            <person name="Zhang L."/>
            <person name="Li S."/>
            <person name="Dai H."/>
            <person name="Hamel J.F."/>
            <person name="Liu C."/>
            <person name="Yu Y."/>
            <person name="Liu S."/>
            <person name="Lin W."/>
            <person name="Guo K."/>
            <person name="Jin S."/>
            <person name="Xu P."/>
            <person name="Storey K.B."/>
            <person name="Huan P."/>
            <person name="Zhang T."/>
            <person name="Zhou Y."/>
            <person name="Zhang J."/>
            <person name="Lin C."/>
            <person name="Li X."/>
            <person name="Xing L."/>
            <person name="Huo D."/>
            <person name="Sun M."/>
            <person name="Wang L."/>
            <person name="Mercier A."/>
            <person name="Li F."/>
            <person name="Yang H."/>
            <person name="Xiang J."/>
        </authorList>
    </citation>
    <scope>NUCLEOTIDE SEQUENCE [LARGE SCALE GENOMIC DNA]</scope>
    <source>
        <strain evidence="2">Shaxun</strain>
        <tissue evidence="2">Muscle</tissue>
    </source>
</reference>
<evidence type="ECO:0000313" key="3">
    <source>
        <dbReference type="Proteomes" id="UP000230750"/>
    </source>
</evidence>
<name>A0A2G8KPW6_STIJA</name>
<organism evidence="2 3">
    <name type="scientific">Stichopus japonicus</name>
    <name type="common">Sea cucumber</name>
    <dbReference type="NCBI Taxonomy" id="307972"/>
    <lineage>
        <taxon>Eukaryota</taxon>
        <taxon>Metazoa</taxon>
        <taxon>Echinodermata</taxon>
        <taxon>Eleutherozoa</taxon>
        <taxon>Echinozoa</taxon>
        <taxon>Holothuroidea</taxon>
        <taxon>Aspidochirotacea</taxon>
        <taxon>Aspidochirotida</taxon>
        <taxon>Stichopodidae</taxon>
        <taxon>Apostichopus</taxon>
    </lineage>
</organism>
<accession>A0A2G8KPW6</accession>
<proteinExistence type="predicted"/>
<feature type="compositionally biased region" description="Basic and acidic residues" evidence="1">
    <location>
        <begin position="93"/>
        <end position="107"/>
    </location>
</feature>
<feature type="compositionally biased region" description="Polar residues" evidence="1">
    <location>
        <begin position="109"/>
        <end position="120"/>
    </location>
</feature>
<dbReference type="Proteomes" id="UP000230750">
    <property type="component" value="Unassembled WGS sequence"/>
</dbReference>
<feature type="region of interest" description="Disordered" evidence="1">
    <location>
        <begin position="54"/>
        <end position="216"/>
    </location>
</feature>
<gene>
    <name evidence="2" type="ORF">BSL78_13048</name>
</gene>
<dbReference type="OrthoDB" id="10072609at2759"/>
<comment type="caution">
    <text evidence="2">The sequence shown here is derived from an EMBL/GenBank/DDBJ whole genome shotgun (WGS) entry which is preliminary data.</text>
</comment>
<dbReference type="EMBL" id="MRZV01000435">
    <property type="protein sequence ID" value="PIK50039.1"/>
    <property type="molecule type" value="Genomic_DNA"/>
</dbReference>
<keyword evidence="3" id="KW-1185">Reference proteome</keyword>
<evidence type="ECO:0000256" key="1">
    <source>
        <dbReference type="SAM" id="MobiDB-lite"/>
    </source>
</evidence>
<feature type="region of interest" description="Disordered" evidence="1">
    <location>
        <begin position="442"/>
        <end position="463"/>
    </location>
</feature>
<feature type="compositionally biased region" description="Polar residues" evidence="1">
    <location>
        <begin position="138"/>
        <end position="151"/>
    </location>
</feature>
<dbReference type="AlphaFoldDB" id="A0A2G8KPW6"/>
<feature type="compositionally biased region" description="Polar residues" evidence="1">
    <location>
        <begin position="175"/>
        <end position="184"/>
    </location>
</feature>
<feature type="compositionally biased region" description="Basic and acidic residues" evidence="1">
    <location>
        <begin position="76"/>
        <end position="86"/>
    </location>
</feature>
<feature type="compositionally biased region" description="Low complexity" evidence="1">
    <location>
        <begin position="158"/>
        <end position="173"/>
    </location>
</feature>
<feature type="compositionally biased region" description="Basic and acidic residues" evidence="1">
    <location>
        <begin position="123"/>
        <end position="137"/>
    </location>
</feature>
<feature type="region of interest" description="Disordered" evidence="1">
    <location>
        <begin position="500"/>
        <end position="610"/>
    </location>
</feature>
<feature type="compositionally biased region" description="Polar residues" evidence="1">
    <location>
        <begin position="192"/>
        <end position="215"/>
    </location>
</feature>
<feature type="compositionally biased region" description="Low complexity" evidence="1">
    <location>
        <begin position="252"/>
        <end position="267"/>
    </location>
</feature>
<feature type="compositionally biased region" description="Polar residues" evidence="1">
    <location>
        <begin position="574"/>
        <end position="587"/>
    </location>
</feature>